<sequence length="491" mass="52949">MNDQQLTTLFAESDLSGQPDLPPDYLPGLLAKARRSARQRRLVTMLAAAAAVLVVLGLTAVIRPHATGLPPADRTPGTPTIPDRIAPYSRLTSDVSASPPGRALMIYEYGNGELFNEWQSLALSADGDVYRQLGAVADGRQWLLSPDGRTVILAESRRATAALTLLDLTAAKVREVPLPGPMGVVLLAVSADGRKVAYSTAPLPEDMSADNSIEFQNAQLGKLSIVDLSTGEVMAVPDFQPVVAAAFAPDGRRLAFQAKRKIWIMTLGGRLETPVDVPEGWGMAPQNAWSADGTRLATTQWRTELGQTRDDTTLSVYVVDSWYGYGVVDLATGRHRKINADTDTFLGWRDRDHTIVFTPSGADNGGDEIAEVTLDGGTRTSLTRFDAGKSCELGTQTCQTYRLTVAAGLLPDLTTRPAGTAHRGPWPTWVWLVVGIPLLLVALITGFVVQRIRRARRRRAQVPPTQLPPTQLPPTQLPPTPEPPASHPSAE</sequence>
<feature type="transmembrane region" description="Helical" evidence="2">
    <location>
        <begin position="42"/>
        <end position="62"/>
    </location>
</feature>
<protein>
    <submittedName>
        <fullName evidence="3">TolB family protein</fullName>
    </submittedName>
</protein>
<accession>A0ABV8M1H6</accession>
<keyword evidence="2" id="KW-0472">Membrane</keyword>
<dbReference type="InterPro" id="IPR011659">
    <property type="entry name" value="WD40"/>
</dbReference>
<keyword evidence="2" id="KW-0812">Transmembrane</keyword>
<organism evidence="3 4">
    <name type="scientific">Hamadaea flava</name>
    <dbReference type="NCBI Taxonomy" id="1742688"/>
    <lineage>
        <taxon>Bacteria</taxon>
        <taxon>Bacillati</taxon>
        <taxon>Actinomycetota</taxon>
        <taxon>Actinomycetes</taxon>
        <taxon>Micromonosporales</taxon>
        <taxon>Micromonosporaceae</taxon>
        <taxon>Hamadaea</taxon>
    </lineage>
</organism>
<evidence type="ECO:0000256" key="1">
    <source>
        <dbReference type="SAM" id="MobiDB-lite"/>
    </source>
</evidence>
<keyword evidence="4" id="KW-1185">Reference proteome</keyword>
<dbReference type="EMBL" id="JBHSAY010000030">
    <property type="protein sequence ID" value="MFC4136446.1"/>
    <property type="molecule type" value="Genomic_DNA"/>
</dbReference>
<name>A0ABV8M1H6_9ACTN</name>
<keyword evidence="2" id="KW-1133">Transmembrane helix</keyword>
<evidence type="ECO:0000313" key="3">
    <source>
        <dbReference type="EMBL" id="MFC4136446.1"/>
    </source>
</evidence>
<feature type="compositionally biased region" description="Pro residues" evidence="1">
    <location>
        <begin position="465"/>
        <end position="491"/>
    </location>
</feature>
<feature type="region of interest" description="Disordered" evidence="1">
    <location>
        <begin position="458"/>
        <end position="491"/>
    </location>
</feature>
<evidence type="ECO:0000256" key="2">
    <source>
        <dbReference type="SAM" id="Phobius"/>
    </source>
</evidence>
<dbReference type="SUPFAM" id="SSF82171">
    <property type="entry name" value="DPP6 N-terminal domain-like"/>
    <property type="match status" value="1"/>
</dbReference>
<gene>
    <name evidence="3" type="ORF">ACFOZ4_38055</name>
</gene>
<dbReference type="RefSeq" id="WP_253755984.1">
    <property type="nucleotide sequence ID" value="NZ_JAMZDZ010000001.1"/>
</dbReference>
<dbReference type="InterPro" id="IPR011042">
    <property type="entry name" value="6-blade_b-propeller_TolB-like"/>
</dbReference>
<dbReference type="Pfam" id="PF07676">
    <property type="entry name" value="PD40"/>
    <property type="match status" value="1"/>
</dbReference>
<dbReference type="Gene3D" id="2.120.10.30">
    <property type="entry name" value="TolB, C-terminal domain"/>
    <property type="match status" value="1"/>
</dbReference>
<comment type="caution">
    <text evidence="3">The sequence shown here is derived from an EMBL/GenBank/DDBJ whole genome shotgun (WGS) entry which is preliminary data.</text>
</comment>
<feature type="transmembrane region" description="Helical" evidence="2">
    <location>
        <begin position="429"/>
        <end position="449"/>
    </location>
</feature>
<evidence type="ECO:0000313" key="4">
    <source>
        <dbReference type="Proteomes" id="UP001595816"/>
    </source>
</evidence>
<dbReference type="Proteomes" id="UP001595816">
    <property type="component" value="Unassembled WGS sequence"/>
</dbReference>
<reference evidence="4" key="1">
    <citation type="journal article" date="2019" name="Int. J. Syst. Evol. Microbiol.">
        <title>The Global Catalogue of Microorganisms (GCM) 10K type strain sequencing project: providing services to taxonomists for standard genome sequencing and annotation.</title>
        <authorList>
            <consortium name="The Broad Institute Genomics Platform"/>
            <consortium name="The Broad Institute Genome Sequencing Center for Infectious Disease"/>
            <person name="Wu L."/>
            <person name="Ma J."/>
        </authorList>
    </citation>
    <scope>NUCLEOTIDE SEQUENCE [LARGE SCALE GENOMIC DNA]</scope>
    <source>
        <strain evidence="4">CGMCC 4.7289</strain>
    </source>
</reference>
<proteinExistence type="predicted"/>